<dbReference type="EMBL" id="FOLM01000011">
    <property type="protein sequence ID" value="SFD21174.1"/>
    <property type="molecule type" value="Genomic_DNA"/>
</dbReference>
<reference evidence="1 2" key="1">
    <citation type="submission" date="2016-10" db="EMBL/GenBank/DDBJ databases">
        <authorList>
            <person name="de Groot N.N."/>
        </authorList>
    </citation>
    <scope>NUCLEOTIDE SEQUENCE [LARGE SCALE GENOMIC DNA]</scope>
    <source>
        <strain evidence="1 2">CGMCC 4.5739</strain>
    </source>
</reference>
<dbReference type="AlphaFoldDB" id="A0A1I1QG91"/>
<evidence type="ECO:0008006" key="3">
    <source>
        <dbReference type="Google" id="ProtNLM"/>
    </source>
</evidence>
<name>A0A1I1QG91_9ACTN</name>
<sequence>MTMRRVRCTDCKGEGSRRTRTGRRRRCRICRGTGSIR</sequence>
<dbReference type="Gene3D" id="6.20.20.10">
    <property type="match status" value="1"/>
</dbReference>
<evidence type="ECO:0000313" key="1">
    <source>
        <dbReference type="EMBL" id="SFD21174.1"/>
    </source>
</evidence>
<organism evidence="1 2">
    <name type="scientific">Streptomyces aidingensis</name>
    <dbReference type="NCBI Taxonomy" id="910347"/>
    <lineage>
        <taxon>Bacteria</taxon>
        <taxon>Bacillati</taxon>
        <taxon>Actinomycetota</taxon>
        <taxon>Actinomycetes</taxon>
        <taxon>Kitasatosporales</taxon>
        <taxon>Streptomycetaceae</taxon>
        <taxon>Streptomyces</taxon>
    </lineage>
</organism>
<dbReference type="SUPFAM" id="SSF57938">
    <property type="entry name" value="DnaJ/Hsp40 cysteine-rich domain"/>
    <property type="match status" value="1"/>
</dbReference>
<keyword evidence="2" id="KW-1185">Reference proteome</keyword>
<proteinExistence type="predicted"/>
<dbReference type="InterPro" id="IPR036410">
    <property type="entry name" value="HSP_DnaJ_Cys-rich_dom_sf"/>
</dbReference>
<protein>
    <recommendedName>
        <fullName evidence="3">Molecular chaperone DnaJ</fullName>
    </recommendedName>
</protein>
<dbReference type="Proteomes" id="UP000199207">
    <property type="component" value="Unassembled WGS sequence"/>
</dbReference>
<dbReference type="STRING" id="910347.SAMN05421773_11195"/>
<evidence type="ECO:0000313" key="2">
    <source>
        <dbReference type="Proteomes" id="UP000199207"/>
    </source>
</evidence>
<gene>
    <name evidence="1" type="ORF">SAMN05421773_11195</name>
</gene>
<accession>A0A1I1QG91</accession>